<dbReference type="RefSeq" id="WP_210223740.1">
    <property type="nucleotide sequence ID" value="NZ_CP072801.1"/>
</dbReference>
<dbReference type="EMBL" id="CP072801">
    <property type="protein sequence ID" value="QTR47473.1"/>
    <property type="molecule type" value="Genomic_DNA"/>
</dbReference>
<dbReference type="Proteomes" id="UP000672039">
    <property type="component" value="Chromosome"/>
</dbReference>
<keyword evidence="2" id="KW-1185">Reference proteome</keyword>
<organism evidence="1 2">
    <name type="scientific">Thiothrix litoralis</name>
    <dbReference type="NCBI Taxonomy" id="2891210"/>
    <lineage>
        <taxon>Bacteria</taxon>
        <taxon>Pseudomonadati</taxon>
        <taxon>Pseudomonadota</taxon>
        <taxon>Gammaproteobacteria</taxon>
        <taxon>Thiotrichales</taxon>
        <taxon>Thiotrichaceae</taxon>
        <taxon>Thiothrix</taxon>
    </lineage>
</organism>
<protein>
    <submittedName>
        <fullName evidence="1">Uncharacterized protein</fullName>
    </submittedName>
</protein>
<reference evidence="1 2" key="1">
    <citation type="submission" date="2021-04" db="EMBL/GenBank/DDBJ databases">
        <title>Genomics, taxonomy and metabolism of representatives of sulfur bacteria of the genus Thiothrix: Thiothrix fructosivorans QT, Thiothrix unzii A1T and three new species, Thiothrix subterranea sp. nov., Thiothrix litoralis sp. nov. and 'Candidatus Thiothrix anitrata' sp. nov.</title>
        <authorList>
            <person name="Ravin N.V."/>
            <person name="Smolyakov D."/>
            <person name="Rudenko T.S."/>
            <person name="Mardanov A.V."/>
            <person name="Beletsky A.V."/>
            <person name="Markov N.D."/>
            <person name="Fomenkov A.I."/>
            <person name="Roberts R.J."/>
            <person name="Karnachuk O.V."/>
            <person name="Novikov A."/>
            <person name="Grabovich M.Y."/>
        </authorList>
    </citation>
    <scope>NUCLEOTIDE SEQUENCE [LARGE SCALE GENOMIC DNA]</scope>
    <source>
        <strain evidence="1 2">AS</strain>
    </source>
</reference>
<evidence type="ECO:0000313" key="2">
    <source>
        <dbReference type="Proteomes" id="UP000672039"/>
    </source>
</evidence>
<gene>
    <name evidence="1" type="ORF">J9253_05940</name>
</gene>
<proteinExistence type="predicted"/>
<evidence type="ECO:0000313" key="1">
    <source>
        <dbReference type="EMBL" id="QTR47473.1"/>
    </source>
</evidence>
<sequence length="64" mass="7351">MQNLDQWFSQMQAQFYGQAQEIINKHMLELREELDAVHVSRLEKINNDLGELFGLAGTGEAQTD</sequence>
<name>A0ABX7WYB2_9GAMM</name>
<accession>A0ABX7WYB2</accession>